<feature type="compositionally biased region" description="Polar residues" evidence="1">
    <location>
        <begin position="704"/>
        <end position="719"/>
    </location>
</feature>
<feature type="region of interest" description="Disordered" evidence="1">
    <location>
        <begin position="40"/>
        <end position="64"/>
    </location>
</feature>
<organism evidence="2 3">
    <name type="scientific">Bemisia tabaci</name>
    <name type="common">Sweetpotato whitefly</name>
    <name type="synonym">Aleurodes tabaci</name>
    <dbReference type="NCBI Taxonomy" id="7038"/>
    <lineage>
        <taxon>Eukaryota</taxon>
        <taxon>Metazoa</taxon>
        <taxon>Ecdysozoa</taxon>
        <taxon>Arthropoda</taxon>
        <taxon>Hexapoda</taxon>
        <taxon>Insecta</taxon>
        <taxon>Pterygota</taxon>
        <taxon>Neoptera</taxon>
        <taxon>Paraneoptera</taxon>
        <taxon>Hemiptera</taxon>
        <taxon>Sternorrhyncha</taxon>
        <taxon>Aleyrodoidea</taxon>
        <taxon>Aleyrodidae</taxon>
        <taxon>Aleyrodinae</taxon>
        <taxon>Bemisia</taxon>
    </lineage>
</organism>
<name>A0A9P0F5G4_BEMTA</name>
<feature type="compositionally biased region" description="Polar residues" evidence="1">
    <location>
        <begin position="196"/>
        <end position="206"/>
    </location>
</feature>
<feature type="region of interest" description="Disordered" evidence="1">
    <location>
        <begin position="79"/>
        <end position="116"/>
    </location>
</feature>
<feature type="region of interest" description="Disordered" evidence="1">
    <location>
        <begin position="704"/>
        <end position="733"/>
    </location>
</feature>
<dbReference type="Proteomes" id="UP001152759">
    <property type="component" value="Chromosome 5"/>
</dbReference>
<dbReference type="EMBL" id="OU963866">
    <property type="protein sequence ID" value="CAH0390514.1"/>
    <property type="molecule type" value="Genomic_DNA"/>
</dbReference>
<feature type="compositionally biased region" description="Polar residues" evidence="1">
    <location>
        <begin position="593"/>
        <end position="612"/>
    </location>
</feature>
<feature type="region of interest" description="Disordered" evidence="1">
    <location>
        <begin position="189"/>
        <end position="222"/>
    </location>
</feature>
<evidence type="ECO:0000313" key="2">
    <source>
        <dbReference type="EMBL" id="CAH0390514.1"/>
    </source>
</evidence>
<gene>
    <name evidence="2" type="ORF">BEMITA_LOCUS9230</name>
</gene>
<evidence type="ECO:0000256" key="1">
    <source>
        <dbReference type="SAM" id="MobiDB-lite"/>
    </source>
</evidence>
<feature type="compositionally biased region" description="Basic and acidic residues" evidence="1">
    <location>
        <begin position="40"/>
        <end position="49"/>
    </location>
</feature>
<feature type="region of interest" description="Disordered" evidence="1">
    <location>
        <begin position="827"/>
        <end position="863"/>
    </location>
</feature>
<feature type="region of interest" description="Disordered" evidence="1">
    <location>
        <begin position="592"/>
        <end position="612"/>
    </location>
</feature>
<feature type="compositionally biased region" description="Low complexity" evidence="1">
    <location>
        <begin position="79"/>
        <end position="92"/>
    </location>
</feature>
<sequence length="1158" mass="127557">MAPPKDEPKIIKSLSKLGLFARVVVKKLTPEEIAQWTKKTLADSPKEWRPSPATSVCNDSSGDEKQIIRKRRRVACLQLSDSSSEGSSSDFLDSNHKKSKSRRKKTSNERRILPERSARRRAAIIYSDDSEEEDVELKIPYKNYHRGPSLNVPIVHDSSETAVASEKINGVEACLSSNKVTDVITVCSSPEDGTPRVSSSDDTPQCTAAKPLNDGNRNSSNPVKIILRSDSDSLDKITDSPSIESAFILDEHSGLRCLPSEQTSAADKPCSESVSRNERILSSPSKNIPVSQASEGISHLPGSSEENFENLDKLKKITIVNTDEKNVGKIRLRSLQSLGASDSFIREANLKTSNSGVGKIVHNLYSDHVSQIMAKSLLLKIATYLSEKLCSTEEFNRILTTIELQKSSKTEIQNEQLEKIVQKRQELDAIISKLFTQVVESFHMKLEKQNKVEYFPTLLYLGFLYILNNFIEITNNRYKKSSLFKNIVLVLTESLRNGHFKYEQIVNFFLTSNFHAHCYKLIDYIGVIKSQNTLNQLKNNGKSSQDEENSVHVPVRKISYRMVDSQMVIEYSKTLEEVETRREALKNAEIPQGDSTMTQPSIPTTSTPKSQTFTPSIPFSHQPNQQTMNQPSVIVSSSTNPIKHSPVSDAKARNPQTSSTISAGVSKLPFVTVVPRKTNENLTLHNLLASNKVPSDISVQSLASQNQPTSVIRTPQQAQAPDMPRLAPPSTTSNAATIDERVKKLSNITITATSVPEKTALPRQPGSAVKTTIASTLSPGNATFPKQPGSMVKTPITPTSVSGNAAFAKQLGSAPIQVVRPILQTKPAPANTIRPGDRVGNNSKTPEFTPRNSPPMKASLPNQPIVRTNTANSSLVRAFSKKPVAQKVNNPIRPPPPYPGNATNVGPASYQPTVSCLEQALLADSSLLNSGVPSNQLQNNLQVSKNTNSNFLPNNIVSVTKPSSVPPNCQPTNFYQPDFQNPSQYLAQNSSVLNNQTMNNNFQSSASNQNMQQYQAPQTQSFSADFGSSTINTSLLLDNNQILYNDMLNQNNSTMYYNNYVPPVATNQMQNQISGTQVYSQVTQNQSHNQLQSGAMNQFQPSVLSQPINQPMQEPNQYFSAPTPNGTVHWQNSAFSNLPMVQSFQNPLSYQNPFGQGL</sequence>
<dbReference type="KEGG" id="btab:109037479"/>
<accession>A0A9P0F5G4</accession>
<keyword evidence="3" id="KW-1185">Reference proteome</keyword>
<feature type="region of interest" description="Disordered" evidence="1">
    <location>
        <begin position="637"/>
        <end position="660"/>
    </location>
</feature>
<proteinExistence type="predicted"/>
<protein>
    <submittedName>
        <fullName evidence="2">Uncharacterized protein</fullName>
    </submittedName>
</protein>
<feature type="compositionally biased region" description="Basic and acidic residues" evidence="1">
    <location>
        <begin position="106"/>
        <end position="116"/>
    </location>
</feature>
<dbReference type="AlphaFoldDB" id="A0A9P0F5G4"/>
<evidence type="ECO:0000313" key="3">
    <source>
        <dbReference type="Proteomes" id="UP001152759"/>
    </source>
</evidence>
<reference evidence="2" key="1">
    <citation type="submission" date="2021-12" db="EMBL/GenBank/DDBJ databases">
        <authorList>
            <person name="King R."/>
        </authorList>
    </citation>
    <scope>NUCLEOTIDE SEQUENCE</scope>
</reference>